<accession>A0ABS4H6Q0</accession>
<proteinExistence type="predicted"/>
<name>A0ABS4H6Q0_9BACL</name>
<dbReference type="RefSeq" id="WP_209852306.1">
    <property type="nucleotide sequence ID" value="NZ_CBCRVE010000012.1"/>
</dbReference>
<reference evidence="1 2" key="1">
    <citation type="submission" date="2021-03" db="EMBL/GenBank/DDBJ databases">
        <title>Genomic Encyclopedia of Type Strains, Phase IV (KMG-IV): sequencing the most valuable type-strain genomes for metagenomic binning, comparative biology and taxonomic classification.</title>
        <authorList>
            <person name="Goeker M."/>
        </authorList>
    </citation>
    <scope>NUCLEOTIDE SEQUENCE [LARGE SCALE GENOMIC DNA]</scope>
    <source>
        <strain evidence="1 2">DSM 23491</strain>
    </source>
</reference>
<evidence type="ECO:0000313" key="2">
    <source>
        <dbReference type="Proteomes" id="UP001519273"/>
    </source>
</evidence>
<dbReference type="Proteomes" id="UP001519273">
    <property type="component" value="Unassembled WGS sequence"/>
</dbReference>
<sequence>MDIKMFYKSQDEVAKAINQIIDAYWLNELSEDNMIETIKALLQNNHSKIFKDNDYTSVIKQKCGKRRLEVVTRLRELA</sequence>
<evidence type="ECO:0000313" key="1">
    <source>
        <dbReference type="EMBL" id="MBP1938223.1"/>
    </source>
</evidence>
<dbReference type="EMBL" id="JAGGKP010000012">
    <property type="protein sequence ID" value="MBP1938223.1"/>
    <property type="molecule type" value="Genomic_DNA"/>
</dbReference>
<gene>
    <name evidence="1" type="ORF">J2Z20_003142</name>
</gene>
<keyword evidence="2" id="KW-1185">Reference proteome</keyword>
<protein>
    <submittedName>
        <fullName evidence="1">Uncharacterized protein (TIGR04540 family)</fullName>
    </submittedName>
</protein>
<dbReference type="InterPro" id="IPR030902">
    <property type="entry name" value="CLB_0814_fam"/>
</dbReference>
<organism evidence="1 2">
    <name type="scientific">Paenibacillus sediminis</name>
    <dbReference type="NCBI Taxonomy" id="664909"/>
    <lineage>
        <taxon>Bacteria</taxon>
        <taxon>Bacillati</taxon>
        <taxon>Bacillota</taxon>
        <taxon>Bacilli</taxon>
        <taxon>Bacillales</taxon>
        <taxon>Paenibacillaceae</taxon>
        <taxon>Paenibacillus</taxon>
    </lineage>
</organism>
<comment type="caution">
    <text evidence="1">The sequence shown here is derived from an EMBL/GenBank/DDBJ whole genome shotgun (WGS) entry which is preliminary data.</text>
</comment>
<dbReference type="NCBIfam" id="TIGR04540">
    <property type="entry name" value="CLB_0814_fam"/>
    <property type="match status" value="1"/>
</dbReference>